<keyword evidence="3" id="KW-1185">Reference proteome</keyword>
<keyword evidence="1" id="KW-0812">Transmembrane</keyword>
<feature type="transmembrane region" description="Helical" evidence="1">
    <location>
        <begin position="151"/>
        <end position="170"/>
    </location>
</feature>
<feature type="transmembrane region" description="Helical" evidence="1">
    <location>
        <begin position="190"/>
        <end position="212"/>
    </location>
</feature>
<sequence length="216" mass="22350">MLAVARYNLALLGHSQRYLPASILLLGVLGLQYTERKAPVLPEFAVSAGALLVVSCWLTIALIDVEDPVQRLITLSHARKLAPVLAGAVLTVLLCAAALTVISESWAFASHLGDVSVAHLGLGALAHLACACAGIAIGLPCSRLLIGRIGWTLVAAIITLIVVMLTHWLPIVNPMLRALAADVPPGPGPVLIGFAASVITLVASAGVVGVLVHRRA</sequence>
<evidence type="ECO:0000256" key="1">
    <source>
        <dbReference type="SAM" id="Phobius"/>
    </source>
</evidence>
<gene>
    <name evidence="2" type="ORF">SAMN05421504_1021091</name>
</gene>
<feature type="transmembrane region" description="Helical" evidence="1">
    <location>
        <begin position="84"/>
        <end position="108"/>
    </location>
</feature>
<dbReference type="AlphaFoldDB" id="A0A1H3AWU7"/>
<evidence type="ECO:0000313" key="3">
    <source>
        <dbReference type="Proteomes" id="UP000199515"/>
    </source>
</evidence>
<proteinExistence type="predicted"/>
<protein>
    <recommendedName>
        <fullName evidence="4">ABC-2 type transport system permease protein</fullName>
    </recommendedName>
</protein>
<dbReference type="STRING" id="589385.SAMN05421504_1021091"/>
<organism evidence="2 3">
    <name type="scientific">Amycolatopsis xylanica</name>
    <dbReference type="NCBI Taxonomy" id="589385"/>
    <lineage>
        <taxon>Bacteria</taxon>
        <taxon>Bacillati</taxon>
        <taxon>Actinomycetota</taxon>
        <taxon>Actinomycetes</taxon>
        <taxon>Pseudonocardiales</taxon>
        <taxon>Pseudonocardiaceae</taxon>
        <taxon>Amycolatopsis</taxon>
    </lineage>
</organism>
<dbReference type="RefSeq" id="WP_091288896.1">
    <property type="nucleotide sequence ID" value="NZ_FNON01000002.1"/>
</dbReference>
<evidence type="ECO:0008006" key="4">
    <source>
        <dbReference type="Google" id="ProtNLM"/>
    </source>
</evidence>
<evidence type="ECO:0000313" key="2">
    <source>
        <dbReference type="EMBL" id="SDX34176.1"/>
    </source>
</evidence>
<feature type="transmembrane region" description="Helical" evidence="1">
    <location>
        <begin position="18"/>
        <end position="34"/>
    </location>
</feature>
<keyword evidence="1" id="KW-1133">Transmembrane helix</keyword>
<reference evidence="2 3" key="1">
    <citation type="submission" date="2016-10" db="EMBL/GenBank/DDBJ databases">
        <authorList>
            <person name="de Groot N.N."/>
        </authorList>
    </citation>
    <scope>NUCLEOTIDE SEQUENCE [LARGE SCALE GENOMIC DNA]</scope>
    <source>
        <strain evidence="2 3">CPCC 202699</strain>
    </source>
</reference>
<dbReference type="Proteomes" id="UP000199515">
    <property type="component" value="Unassembled WGS sequence"/>
</dbReference>
<dbReference type="EMBL" id="FNON01000002">
    <property type="protein sequence ID" value="SDX34176.1"/>
    <property type="molecule type" value="Genomic_DNA"/>
</dbReference>
<dbReference type="OrthoDB" id="4337269at2"/>
<feature type="transmembrane region" description="Helical" evidence="1">
    <location>
        <begin position="40"/>
        <end position="63"/>
    </location>
</feature>
<feature type="transmembrane region" description="Helical" evidence="1">
    <location>
        <begin position="120"/>
        <end position="139"/>
    </location>
</feature>
<accession>A0A1H3AWU7</accession>
<keyword evidence="1" id="KW-0472">Membrane</keyword>
<name>A0A1H3AWU7_9PSEU</name>